<keyword evidence="2" id="KW-0012">Acyltransferase</keyword>
<keyword evidence="3" id="KW-1185">Reference proteome</keyword>
<dbReference type="EMBL" id="CP147404">
    <property type="protein sequence ID" value="WXB94023.1"/>
    <property type="molecule type" value="Genomic_DNA"/>
</dbReference>
<dbReference type="GO" id="GO:0016746">
    <property type="term" value="F:acyltransferase activity"/>
    <property type="evidence" value="ECO:0007669"/>
    <property type="project" value="UniProtKB-KW"/>
</dbReference>
<proteinExistence type="predicted"/>
<evidence type="ECO:0000313" key="3">
    <source>
        <dbReference type="Proteomes" id="UP001387364"/>
    </source>
</evidence>
<dbReference type="PANTHER" id="PTHR13355">
    <property type="entry name" value="GLUCOSAMINE 6-PHOSPHATE N-ACETYLTRANSFERASE"/>
    <property type="match status" value="1"/>
</dbReference>
<dbReference type="EC" id="2.3.1.-" evidence="2"/>
<reference evidence="2 3" key="1">
    <citation type="submission" date="2024-02" db="EMBL/GenBank/DDBJ databases">
        <title>Seven novel Bacillus-like species.</title>
        <authorList>
            <person name="Liu G."/>
        </authorList>
    </citation>
    <scope>NUCLEOTIDE SEQUENCE [LARGE SCALE GENOMIC DNA]</scope>
    <source>
        <strain evidence="2 3">FJAT-52991</strain>
    </source>
</reference>
<dbReference type="InterPro" id="IPR000182">
    <property type="entry name" value="GNAT_dom"/>
</dbReference>
<name>A0ABZ2N8N1_9BACI</name>
<dbReference type="PANTHER" id="PTHR13355:SF11">
    <property type="entry name" value="GLUCOSAMINE 6-PHOSPHATE N-ACETYLTRANSFERASE"/>
    <property type="match status" value="1"/>
</dbReference>
<dbReference type="PROSITE" id="PS51186">
    <property type="entry name" value="GNAT"/>
    <property type="match status" value="1"/>
</dbReference>
<protein>
    <submittedName>
        <fullName evidence="2">GNAT family N-acetyltransferase</fullName>
        <ecNumber evidence="2">2.3.1.-</ecNumber>
    </submittedName>
</protein>
<keyword evidence="2" id="KW-0808">Transferase</keyword>
<feature type="domain" description="N-acetyltransferase" evidence="1">
    <location>
        <begin position="1"/>
        <end position="142"/>
    </location>
</feature>
<dbReference type="Proteomes" id="UP001387364">
    <property type="component" value="Chromosome"/>
</dbReference>
<dbReference type="Gene3D" id="3.40.630.30">
    <property type="match status" value="1"/>
</dbReference>
<sequence length="142" mass="15948">MLVKVITATTQQERNDAFDIRKLVFVEEQNVPLELEIDEYEDSSTHFVLYNEGQPCGAGRFRTKDGLGKAERICVLATVRGKGAGQLIMNALEDVAKEQHLPGVILSAQTQAIPFYEKLGYEIISEEYMDAGIPHKTMKKIF</sequence>
<evidence type="ECO:0000313" key="2">
    <source>
        <dbReference type="EMBL" id="WXB94023.1"/>
    </source>
</evidence>
<gene>
    <name evidence="2" type="ORF">WDJ61_05175</name>
</gene>
<dbReference type="InterPro" id="IPR039143">
    <property type="entry name" value="GNPNAT1-like"/>
</dbReference>
<dbReference type="RefSeq" id="WP_338753603.1">
    <property type="nucleotide sequence ID" value="NZ_CP147404.1"/>
</dbReference>
<dbReference type="InterPro" id="IPR016181">
    <property type="entry name" value="Acyl_CoA_acyltransferase"/>
</dbReference>
<dbReference type="Pfam" id="PF13673">
    <property type="entry name" value="Acetyltransf_10"/>
    <property type="match status" value="1"/>
</dbReference>
<dbReference type="CDD" id="cd04301">
    <property type="entry name" value="NAT_SF"/>
    <property type="match status" value="1"/>
</dbReference>
<accession>A0ABZ2N8N1</accession>
<dbReference type="SUPFAM" id="SSF55729">
    <property type="entry name" value="Acyl-CoA N-acyltransferases (Nat)"/>
    <property type="match status" value="1"/>
</dbReference>
<evidence type="ECO:0000259" key="1">
    <source>
        <dbReference type="PROSITE" id="PS51186"/>
    </source>
</evidence>
<organism evidence="2 3">
    <name type="scientific">Bacillus kandeliae</name>
    <dbReference type="NCBI Taxonomy" id="3129297"/>
    <lineage>
        <taxon>Bacteria</taxon>
        <taxon>Bacillati</taxon>
        <taxon>Bacillota</taxon>
        <taxon>Bacilli</taxon>
        <taxon>Bacillales</taxon>
        <taxon>Bacillaceae</taxon>
        <taxon>Bacillus</taxon>
    </lineage>
</organism>